<evidence type="ECO:0000256" key="6">
    <source>
        <dbReference type="SAM" id="Coils"/>
    </source>
</evidence>
<dbReference type="PRINTS" id="PR00326">
    <property type="entry name" value="GTP1OBG"/>
</dbReference>
<evidence type="ECO:0000259" key="7">
    <source>
        <dbReference type="PROSITE" id="PS51705"/>
    </source>
</evidence>
<keyword evidence="5" id="KW-0963">Cytoplasm</keyword>
<keyword evidence="6" id="KW-0175">Coiled coil</keyword>
<evidence type="ECO:0000256" key="1">
    <source>
        <dbReference type="ARBA" id="ARBA00022723"/>
    </source>
</evidence>
<reference evidence="8 9" key="1">
    <citation type="submission" date="2021-01" db="EMBL/GenBank/DDBJ databases">
        <title>Genomic Encyclopedia of Type Strains, Phase IV (KMG-IV): sequencing the most valuable type-strain genomes for metagenomic binning, comparative biology and taxonomic classification.</title>
        <authorList>
            <person name="Goeker M."/>
        </authorList>
    </citation>
    <scope>NUCLEOTIDE SEQUENCE [LARGE SCALE GENOMIC DNA]</scope>
    <source>
        <strain evidence="8 9">DSM 24834</strain>
    </source>
</reference>
<dbReference type="RefSeq" id="WP_205174834.1">
    <property type="nucleotide sequence ID" value="NZ_JAFBDZ010000005.1"/>
</dbReference>
<feature type="coiled-coil region" evidence="6">
    <location>
        <begin position="159"/>
        <end position="193"/>
    </location>
</feature>
<keyword evidence="1" id="KW-0479">Metal-binding</keyword>
<dbReference type="InterPro" id="IPR030394">
    <property type="entry name" value="G_HFLX_dom"/>
</dbReference>
<keyword evidence="3" id="KW-0460">Magnesium</keyword>
<evidence type="ECO:0000256" key="3">
    <source>
        <dbReference type="ARBA" id="ARBA00022842"/>
    </source>
</evidence>
<dbReference type="InterPro" id="IPR027417">
    <property type="entry name" value="P-loop_NTPase"/>
</dbReference>
<dbReference type="Pfam" id="PF16360">
    <property type="entry name" value="GTP-bdg_M"/>
    <property type="match status" value="1"/>
</dbReference>
<dbReference type="PROSITE" id="PS51705">
    <property type="entry name" value="G_HFLX"/>
    <property type="match status" value="1"/>
</dbReference>
<dbReference type="InterPro" id="IPR032305">
    <property type="entry name" value="GTP-bd_M"/>
</dbReference>
<dbReference type="Gene3D" id="3.40.50.300">
    <property type="entry name" value="P-loop containing nucleotide triphosphate hydrolases"/>
    <property type="match status" value="1"/>
</dbReference>
<gene>
    <name evidence="5" type="primary">hflX</name>
    <name evidence="8" type="ORF">JOC86_004235</name>
</gene>
<evidence type="ECO:0000313" key="8">
    <source>
        <dbReference type="EMBL" id="MBM7587661.1"/>
    </source>
</evidence>
<protein>
    <recommendedName>
        <fullName evidence="5">GTPase HflX</fullName>
    </recommendedName>
    <alternativeName>
        <fullName evidence="5">GTP-binding protein HflX</fullName>
    </alternativeName>
</protein>
<dbReference type="InterPro" id="IPR042108">
    <property type="entry name" value="GTPase_HflX_N_sf"/>
</dbReference>
<dbReference type="Pfam" id="PF01926">
    <property type="entry name" value="MMR_HSR1"/>
    <property type="match status" value="1"/>
</dbReference>
<proteinExistence type="inferred from homology"/>
<keyword evidence="4 5" id="KW-0342">GTP-binding</keyword>
<dbReference type="SUPFAM" id="SSF52540">
    <property type="entry name" value="P-loop containing nucleoside triphosphate hydrolases"/>
    <property type="match status" value="1"/>
</dbReference>
<dbReference type="Pfam" id="PF13167">
    <property type="entry name" value="GTP-bdg_N"/>
    <property type="match status" value="1"/>
</dbReference>
<evidence type="ECO:0000256" key="4">
    <source>
        <dbReference type="ARBA" id="ARBA00023134"/>
    </source>
</evidence>
<evidence type="ECO:0000313" key="9">
    <source>
        <dbReference type="Proteomes" id="UP001646157"/>
    </source>
</evidence>
<dbReference type="NCBIfam" id="TIGR03156">
    <property type="entry name" value="GTP_HflX"/>
    <property type="match status" value="1"/>
</dbReference>
<dbReference type="Proteomes" id="UP001646157">
    <property type="component" value="Unassembled WGS sequence"/>
</dbReference>
<comment type="similarity">
    <text evidence="5">Belongs to the TRAFAC class OBG-HflX-like GTPase superfamily. HflX GTPase family.</text>
</comment>
<sequence length="428" mass="49250">MMEQKERALLVGVNLKNQHEIDFNYSMEELKELAIACEMEVVGMVSQKLNRVNTSHYIGKGKIEEVIQCIEHQEANVVVFDDELSPSQIKNLESDLDCKVIDRTMLILDIFGERAKTKEAKLQVEVAQLEYMLPRLIGLRESLGRQGGGSGLKNRGAGETKLELDRRKIEERITSLNKELEILVSQREMQRKQRRKNEIPIVSLVGYTNAGKSTIMNAMVERFNKSTNKQVFEKDMLFATLDTSVRSIKLPDNKSFLLTDTVGFVAKLPHHLVKAFRSTLEEVAEADLLIHVVDYSNPHYQKMIDTTLETLKKLEIQDIPMIYAFNKADLVQLEIPKVTDHNVYLSAKQKIGIDQMNELIKREIFKDYILCEMLIPYEKGEIISYLNEYANVLETSYEPDGTKVKLDCKNNDYEKYQQYVVTEEQANI</sequence>
<comment type="subunit">
    <text evidence="5">Monomer. Associates with the 50S ribosomal subunit.</text>
</comment>
<comment type="caution">
    <text evidence="8">The sequence shown here is derived from an EMBL/GenBank/DDBJ whole genome shotgun (WGS) entry which is preliminary data.</text>
</comment>
<evidence type="ECO:0000256" key="2">
    <source>
        <dbReference type="ARBA" id="ARBA00022741"/>
    </source>
</evidence>
<name>A0ABS2NIH5_9BACI</name>
<accession>A0ABS2NIH5</accession>
<keyword evidence="2 5" id="KW-0547">Nucleotide-binding</keyword>
<evidence type="ECO:0000256" key="5">
    <source>
        <dbReference type="HAMAP-Rule" id="MF_00900"/>
    </source>
</evidence>
<dbReference type="PIRSF" id="PIRSF006809">
    <property type="entry name" value="GTP-binding_hflX_prd"/>
    <property type="match status" value="1"/>
</dbReference>
<dbReference type="Gene3D" id="6.10.250.2860">
    <property type="match status" value="1"/>
</dbReference>
<comment type="function">
    <text evidence="5">GTPase that associates with the 50S ribosomal subunit and may have a role during protein synthesis or ribosome biogenesis.</text>
</comment>
<organism evidence="8 9">
    <name type="scientific">Rossellomorea pakistanensis</name>
    <dbReference type="NCBI Taxonomy" id="992288"/>
    <lineage>
        <taxon>Bacteria</taxon>
        <taxon>Bacillati</taxon>
        <taxon>Bacillota</taxon>
        <taxon>Bacilli</taxon>
        <taxon>Bacillales</taxon>
        <taxon>Bacillaceae</taxon>
        <taxon>Rossellomorea</taxon>
    </lineage>
</organism>
<dbReference type="EMBL" id="JAFBDZ010000005">
    <property type="protein sequence ID" value="MBM7587661.1"/>
    <property type="molecule type" value="Genomic_DNA"/>
</dbReference>
<dbReference type="CDD" id="cd01878">
    <property type="entry name" value="HflX"/>
    <property type="match status" value="1"/>
</dbReference>
<comment type="subcellular location">
    <subcellularLocation>
        <location evidence="5">Cytoplasm</location>
    </subcellularLocation>
    <text evidence="5">May associate with membranes.</text>
</comment>
<dbReference type="InterPro" id="IPR006073">
    <property type="entry name" value="GTP-bd"/>
</dbReference>
<dbReference type="PANTHER" id="PTHR10229">
    <property type="entry name" value="GTP-BINDING PROTEIN HFLX"/>
    <property type="match status" value="1"/>
</dbReference>
<dbReference type="HAMAP" id="MF_00900">
    <property type="entry name" value="GTPase_HflX"/>
    <property type="match status" value="1"/>
</dbReference>
<dbReference type="PANTHER" id="PTHR10229:SF4">
    <property type="entry name" value="GTPASE HFLX"/>
    <property type="match status" value="1"/>
</dbReference>
<keyword evidence="9" id="KW-1185">Reference proteome</keyword>
<feature type="domain" description="Hflx-type G" evidence="7">
    <location>
        <begin position="200"/>
        <end position="368"/>
    </location>
</feature>
<dbReference type="InterPro" id="IPR025121">
    <property type="entry name" value="GTPase_HflX_N"/>
</dbReference>
<dbReference type="Gene3D" id="3.40.50.11060">
    <property type="entry name" value="GTPase HflX, N-terminal domain"/>
    <property type="match status" value="1"/>
</dbReference>
<dbReference type="InterPro" id="IPR016496">
    <property type="entry name" value="GTPase_HflX"/>
</dbReference>